<gene>
    <name evidence="1" type="ORF">E2C01_027886</name>
</gene>
<dbReference type="Proteomes" id="UP000324222">
    <property type="component" value="Unassembled WGS sequence"/>
</dbReference>
<reference evidence="1 2" key="1">
    <citation type="submission" date="2019-05" db="EMBL/GenBank/DDBJ databases">
        <title>Another draft genome of Portunus trituberculatus and its Hox gene families provides insights of decapod evolution.</title>
        <authorList>
            <person name="Jeong J.-H."/>
            <person name="Song I."/>
            <person name="Kim S."/>
            <person name="Choi T."/>
            <person name="Kim D."/>
            <person name="Ryu S."/>
            <person name="Kim W."/>
        </authorList>
    </citation>
    <scope>NUCLEOTIDE SEQUENCE [LARGE SCALE GENOMIC DNA]</scope>
    <source>
        <tissue evidence="1">Muscle</tissue>
    </source>
</reference>
<keyword evidence="2" id="KW-1185">Reference proteome</keyword>
<dbReference type="EMBL" id="VSRR010003065">
    <property type="protein sequence ID" value="MPC34494.1"/>
    <property type="molecule type" value="Genomic_DNA"/>
</dbReference>
<accession>A0A5B7EQ38</accession>
<evidence type="ECO:0000313" key="1">
    <source>
        <dbReference type="EMBL" id="MPC34494.1"/>
    </source>
</evidence>
<sequence length="49" mass="5616">MCSESARGRETCISMKIVIKDRGRCKISAARKRLKTVSQRRQVDETKGF</sequence>
<proteinExistence type="predicted"/>
<dbReference type="AlphaFoldDB" id="A0A5B7EQ38"/>
<organism evidence="1 2">
    <name type="scientific">Portunus trituberculatus</name>
    <name type="common">Swimming crab</name>
    <name type="synonym">Neptunus trituberculatus</name>
    <dbReference type="NCBI Taxonomy" id="210409"/>
    <lineage>
        <taxon>Eukaryota</taxon>
        <taxon>Metazoa</taxon>
        <taxon>Ecdysozoa</taxon>
        <taxon>Arthropoda</taxon>
        <taxon>Crustacea</taxon>
        <taxon>Multicrustacea</taxon>
        <taxon>Malacostraca</taxon>
        <taxon>Eumalacostraca</taxon>
        <taxon>Eucarida</taxon>
        <taxon>Decapoda</taxon>
        <taxon>Pleocyemata</taxon>
        <taxon>Brachyura</taxon>
        <taxon>Eubrachyura</taxon>
        <taxon>Portunoidea</taxon>
        <taxon>Portunidae</taxon>
        <taxon>Portuninae</taxon>
        <taxon>Portunus</taxon>
    </lineage>
</organism>
<evidence type="ECO:0000313" key="2">
    <source>
        <dbReference type="Proteomes" id="UP000324222"/>
    </source>
</evidence>
<protein>
    <submittedName>
        <fullName evidence="1">Uncharacterized protein</fullName>
    </submittedName>
</protein>
<comment type="caution">
    <text evidence="1">The sequence shown here is derived from an EMBL/GenBank/DDBJ whole genome shotgun (WGS) entry which is preliminary data.</text>
</comment>
<name>A0A5B7EQ38_PORTR</name>